<feature type="compositionally biased region" description="Polar residues" evidence="1">
    <location>
        <begin position="1"/>
        <end position="18"/>
    </location>
</feature>
<feature type="region of interest" description="Disordered" evidence="1">
    <location>
        <begin position="1"/>
        <end position="32"/>
    </location>
</feature>
<reference evidence="3 4" key="1">
    <citation type="journal article" date="2016" name="Mol. Biol. Evol.">
        <title>Comparative Genomics of Early-Diverging Mushroom-Forming Fungi Provides Insights into the Origins of Lignocellulose Decay Capabilities.</title>
        <authorList>
            <person name="Nagy L.G."/>
            <person name="Riley R."/>
            <person name="Tritt A."/>
            <person name="Adam C."/>
            <person name="Daum C."/>
            <person name="Floudas D."/>
            <person name="Sun H."/>
            <person name="Yadav J.S."/>
            <person name="Pangilinan J."/>
            <person name="Larsson K.H."/>
            <person name="Matsuura K."/>
            <person name="Barry K."/>
            <person name="Labutti K."/>
            <person name="Kuo R."/>
            <person name="Ohm R.A."/>
            <person name="Bhattacharya S.S."/>
            <person name="Shirouzu T."/>
            <person name="Yoshinaga Y."/>
            <person name="Martin F.M."/>
            <person name="Grigoriev I.V."/>
            <person name="Hibbett D.S."/>
        </authorList>
    </citation>
    <scope>NUCLEOTIDE SEQUENCE [LARGE SCALE GENOMIC DNA]</scope>
    <source>
        <strain evidence="3 4">HHB9708</strain>
    </source>
</reference>
<dbReference type="AlphaFoldDB" id="A0A164Y7P1"/>
<proteinExistence type="predicted"/>
<sequence length="739" mass="83962">MQTHNLQSQSYSITSYPTPTKPDIIPPHSHPSTKSHVHAYTFLGHDAIQRDSIRLSQNKNARLISWTKNKLRLSHVNHSSNRLFMWFGVLDGSGSLNPVPILSDVGFRNPGPGRRTSACNIIERQYLIRACTAAVATLSALDSRCPRSRRNGSNTLDNVLTANTESLASVLPMTGLDELLDAADSLHQGASTCQDCGVYTSQIRNTGLPLKIESNINCSSVIINPIPMMPSIRTDIASLPTEILLHIFKLYYRDFWDEFPKGTVKDLQWWLILGVCSRWRQIVIGTPYFWQKLWTHWHPEIINLFEIRSKSYPLTIQRSALGGLLFDYPNYDSKGAAAARLLKAHTSRIRTLELEWMDYGVDTRDSIYEFTRRSVADVTFPEVTQVFLSSCNHRRTTRSMKLNTPRLKVLILHELVLNSTSYPNLANLTYLRLKTCSLAAEDIVPLLEACPRLEYCDIRTGYAETPHIPPEPRLLSTYRVPMRVLEDLNISGLPWMFLARTLDRLEICPTANMKLQISLEGMPENHPRDALSRIVSPLISSYNSLEISRYAVTLKRSTKRGSLNLNPDDMYYLRCARPLEPLSYFSLPTIGIHLSSISIANIRPHHVPDVVDIWSAFLGFPNIEALSLRECKDINNFLLAFQHDATTVLCPRLRRLDLQGSYYEIQVLIKFVKERHPKDSIASIEWLHVVAGLFPEYEQLELRCGDLGRGTTNESPERKEFWKELQELRVAAAAGKVEA</sequence>
<dbReference type="InterPro" id="IPR001810">
    <property type="entry name" value="F-box_dom"/>
</dbReference>
<organism evidence="3 4">
    <name type="scientific">Sistotremastrum niveocremeum HHB9708</name>
    <dbReference type="NCBI Taxonomy" id="1314777"/>
    <lineage>
        <taxon>Eukaryota</taxon>
        <taxon>Fungi</taxon>
        <taxon>Dikarya</taxon>
        <taxon>Basidiomycota</taxon>
        <taxon>Agaricomycotina</taxon>
        <taxon>Agaricomycetes</taxon>
        <taxon>Sistotremastrales</taxon>
        <taxon>Sistotremastraceae</taxon>
        <taxon>Sertulicium</taxon>
        <taxon>Sertulicium niveocremeum</taxon>
    </lineage>
</organism>
<keyword evidence="4" id="KW-1185">Reference proteome</keyword>
<dbReference type="SUPFAM" id="SSF52047">
    <property type="entry name" value="RNI-like"/>
    <property type="match status" value="1"/>
</dbReference>
<dbReference type="Proteomes" id="UP000076722">
    <property type="component" value="Unassembled WGS sequence"/>
</dbReference>
<accession>A0A164Y7P1</accession>
<feature type="domain" description="F-box" evidence="2">
    <location>
        <begin position="236"/>
        <end position="293"/>
    </location>
</feature>
<evidence type="ECO:0000313" key="3">
    <source>
        <dbReference type="EMBL" id="KZS96660.1"/>
    </source>
</evidence>
<dbReference type="STRING" id="1314777.A0A164Y7P1"/>
<dbReference type="InterPro" id="IPR032675">
    <property type="entry name" value="LRR_dom_sf"/>
</dbReference>
<evidence type="ECO:0000259" key="2">
    <source>
        <dbReference type="Pfam" id="PF12937"/>
    </source>
</evidence>
<dbReference type="EMBL" id="KV419398">
    <property type="protein sequence ID" value="KZS96660.1"/>
    <property type="molecule type" value="Genomic_DNA"/>
</dbReference>
<dbReference type="Gene3D" id="3.80.10.10">
    <property type="entry name" value="Ribonuclease Inhibitor"/>
    <property type="match status" value="1"/>
</dbReference>
<name>A0A164Y7P1_9AGAM</name>
<evidence type="ECO:0000256" key="1">
    <source>
        <dbReference type="SAM" id="MobiDB-lite"/>
    </source>
</evidence>
<evidence type="ECO:0000313" key="4">
    <source>
        <dbReference type="Proteomes" id="UP000076722"/>
    </source>
</evidence>
<gene>
    <name evidence="3" type="ORF">SISNIDRAFT_463433</name>
</gene>
<dbReference type="OrthoDB" id="2269034at2759"/>
<dbReference type="Pfam" id="PF12937">
    <property type="entry name" value="F-box-like"/>
    <property type="match status" value="1"/>
</dbReference>
<dbReference type="Gene3D" id="1.20.1280.50">
    <property type="match status" value="1"/>
</dbReference>
<protein>
    <recommendedName>
        <fullName evidence="2">F-box domain-containing protein</fullName>
    </recommendedName>
</protein>